<dbReference type="EMBL" id="JAMPLM010000026">
    <property type="protein sequence ID" value="MEP1061057.1"/>
    <property type="molecule type" value="Genomic_DNA"/>
</dbReference>
<sequence>MDDAGRQRVQQFLKTWQGSQGNERANYQGFFLDLCDALGVDRPPPKGNIPSDPYAFDKDIRGKSDAGSCRYVGEAGAMGGRARQ</sequence>
<proteinExistence type="predicted"/>
<comment type="caution">
    <text evidence="1">The sequence shown here is derived from an EMBL/GenBank/DDBJ whole genome shotgun (WGS) entry which is preliminary data.</text>
</comment>
<evidence type="ECO:0000313" key="2">
    <source>
        <dbReference type="Proteomes" id="UP001476950"/>
    </source>
</evidence>
<dbReference type="RefSeq" id="WP_190449833.1">
    <property type="nucleotide sequence ID" value="NZ_JAMPLM010000026.1"/>
</dbReference>
<accession>A0ABV0KP80</accession>
<reference evidence="1 2" key="1">
    <citation type="submission" date="2022-04" db="EMBL/GenBank/DDBJ databases">
        <title>Positive selection, recombination, and allopatry shape intraspecific diversity of widespread and dominant cyanobacteria.</title>
        <authorList>
            <person name="Wei J."/>
            <person name="Shu W."/>
            <person name="Hu C."/>
        </authorList>
    </citation>
    <scope>NUCLEOTIDE SEQUENCE [LARGE SCALE GENOMIC DNA]</scope>
    <source>
        <strain evidence="1 2">AS-A4</strain>
    </source>
</reference>
<protein>
    <submittedName>
        <fullName evidence="1">Uncharacterized protein</fullName>
    </submittedName>
</protein>
<organism evidence="1 2">
    <name type="scientific">Stenomitos frigidus AS-A4</name>
    <dbReference type="NCBI Taxonomy" id="2933935"/>
    <lineage>
        <taxon>Bacteria</taxon>
        <taxon>Bacillati</taxon>
        <taxon>Cyanobacteriota</taxon>
        <taxon>Cyanophyceae</taxon>
        <taxon>Leptolyngbyales</taxon>
        <taxon>Leptolyngbyaceae</taxon>
        <taxon>Stenomitos</taxon>
    </lineage>
</organism>
<dbReference type="Proteomes" id="UP001476950">
    <property type="component" value="Unassembled WGS sequence"/>
</dbReference>
<gene>
    <name evidence="1" type="ORF">NDI38_21735</name>
</gene>
<name>A0ABV0KP80_9CYAN</name>
<evidence type="ECO:0000313" key="1">
    <source>
        <dbReference type="EMBL" id="MEP1061057.1"/>
    </source>
</evidence>
<keyword evidence="2" id="KW-1185">Reference proteome</keyword>